<reference evidence="2 3" key="1">
    <citation type="submission" date="2019-10" db="EMBL/GenBank/DDBJ databases">
        <title>Streptococcis sp, isolated from the respiratory tract of Marmot.</title>
        <authorList>
            <person name="Zhang G."/>
        </authorList>
    </citation>
    <scope>NUCLEOTIDE SEQUENCE [LARGE SCALE GENOMIC DNA]</scope>
    <source>
        <strain evidence="3">zg-70</strain>
    </source>
</reference>
<gene>
    <name evidence="2" type="ORF">GGH11_04385</name>
</gene>
<feature type="domain" description="HTH cro/C1-type" evidence="1">
    <location>
        <begin position="11"/>
        <end position="66"/>
    </location>
</feature>
<dbReference type="Pfam" id="PF18710">
    <property type="entry name" value="ComR_TPR"/>
    <property type="match status" value="1"/>
</dbReference>
<proteinExistence type="predicted"/>
<evidence type="ECO:0000313" key="3">
    <source>
        <dbReference type="Proteomes" id="UP000435423"/>
    </source>
</evidence>
<dbReference type="AlphaFoldDB" id="A0A6I4RTI2"/>
<dbReference type="Proteomes" id="UP000435423">
    <property type="component" value="Unassembled WGS sequence"/>
</dbReference>
<evidence type="ECO:0000259" key="1">
    <source>
        <dbReference type="PROSITE" id="PS50943"/>
    </source>
</evidence>
<organism evidence="2 3">
    <name type="scientific">Streptococcus zhangguiae</name>
    <dbReference type="NCBI Taxonomy" id="2664091"/>
    <lineage>
        <taxon>Bacteria</taxon>
        <taxon>Bacillati</taxon>
        <taxon>Bacillota</taxon>
        <taxon>Bacilli</taxon>
        <taxon>Lactobacillales</taxon>
        <taxon>Streptococcaceae</taxon>
        <taxon>Streptococcus</taxon>
    </lineage>
</organism>
<dbReference type="InterPro" id="IPR001387">
    <property type="entry name" value="Cro/C1-type_HTH"/>
</dbReference>
<comment type="caution">
    <text evidence="2">The sequence shown here is derived from an EMBL/GenBank/DDBJ whole genome shotgun (WGS) entry which is preliminary data.</text>
</comment>
<dbReference type="CDD" id="cd00093">
    <property type="entry name" value="HTH_XRE"/>
    <property type="match status" value="1"/>
</dbReference>
<dbReference type="InterPro" id="IPR040799">
    <property type="entry name" value="ComR_TPR"/>
</dbReference>
<dbReference type="Gene3D" id="1.10.260.40">
    <property type="entry name" value="lambda repressor-like DNA-binding domains"/>
    <property type="match status" value="1"/>
</dbReference>
<dbReference type="SMART" id="SM00530">
    <property type="entry name" value="HTH_XRE"/>
    <property type="match status" value="1"/>
</dbReference>
<dbReference type="PROSITE" id="PS50943">
    <property type="entry name" value="HTH_CROC1"/>
    <property type="match status" value="1"/>
</dbReference>
<dbReference type="InterPro" id="IPR010982">
    <property type="entry name" value="Lambda_DNA-bd_dom_sf"/>
</dbReference>
<evidence type="ECO:0000313" key="2">
    <source>
        <dbReference type="EMBL" id="MWV56222.1"/>
    </source>
</evidence>
<dbReference type="GO" id="GO:0003677">
    <property type="term" value="F:DNA binding"/>
    <property type="evidence" value="ECO:0007669"/>
    <property type="project" value="InterPro"/>
</dbReference>
<accession>A0A6I4RTI2</accession>
<sequence length="303" mass="35963">MSQKKTFGQIISDLRQEKGLSREMVCGDERELSVRQLIRLEKGESKPTLTKIEYLADGLGVPLYQLMEDYTELPKRYIDLKYLLMRTGLFGPPTLIKQKEQYLSEIYENYYDELPEDEQVAVDVLQSWIDVFATGKTVFGNQMLEEYFHQVKQKTVYQINDLLILELYFYCLYLDNRLFDPNVYQHFLTCLMDQDAYLPIEQVFFLITVAVTCIAVGLNNGYCKGIGQLLKKVKKLMKQTQDYQHLPIIRLQECQILWLKKRKWAEKWYKKIQLSLSEIGHEEVLQKFEEWREQFVNKGLRQS</sequence>
<name>A0A6I4RTI2_9STRE</name>
<dbReference type="SUPFAM" id="SSF47413">
    <property type="entry name" value="lambda repressor-like DNA-binding domains"/>
    <property type="match status" value="1"/>
</dbReference>
<dbReference type="EMBL" id="WUBJ01000004">
    <property type="protein sequence ID" value="MWV56222.1"/>
    <property type="molecule type" value="Genomic_DNA"/>
</dbReference>
<dbReference type="RefSeq" id="WP_160463217.1">
    <property type="nucleotide sequence ID" value="NZ_JABFQT010000004.1"/>
</dbReference>
<protein>
    <submittedName>
        <fullName evidence="2">Cro/Cl family transcriptional regulator</fullName>
    </submittedName>
</protein>